<evidence type="ECO:0000259" key="8">
    <source>
        <dbReference type="PROSITE" id="PS50926"/>
    </source>
</evidence>
<dbReference type="Pfam" id="PF04055">
    <property type="entry name" value="Radical_SAM"/>
    <property type="match status" value="1"/>
</dbReference>
<dbReference type="NCBIfam" id="TIGR00089">
    <property type="entry name" value="MiaB/RimO family radical SAM methylthiotransferase"/>
    <property type="match status" value="1"/>
</dbReference>
<evidence type="ECO:0000256" key="7">
    <source>
        <dbReference type="ARBA" id="ARBA00023014"/>
    </source>
</evidence>
<dbReference type="FunFam" id="3.40.50.12160:FF:000003">
    <property type="entry name" value="CDK5 regulatory subunit-associated protein 1"/>
    <property type="match status" value="1"/>
</dbReference>
<dbReference type="Pfam" id="PF00919">
    <property type="entry name" value="UPF0004"/>
    <property type="match status" value="1"/>
</dbReference>
<accession>A0A151ZII4</accession>
<keyword evidence="3" id="KW-0004">4Fe-4S</keyword>
<feature type="domain" description="Radical SAM core" evidence="10">
    <location>
        <begin position="232"/>
        <end position="487"/>
    </location>
</feature>
<dbReference type="PROSITE" id="PS51918">
    <property type="entry name" value="RADICAL_SAM"/>
    <property type="match status" value="1"/>
</dbReference>
<dbReference type="PANTHER" id="PTHR43020">
    <property type="entry name" value="CDK5 REGULATORY SUBUNIT-ASSOCIATED PROTEIN 1"/>
    <property type="match status" value="1"/>
</dbReference>
<keyword evidence="6" id="KW-0408">Iron</keyword>
<dbReference type="Gene3D" id="3.80.30.20">
    <property type="entry name" value="tm_1862 like domain"/>
    <property type="match status" value="1"/>
</dbReference>
<dbReference type="GO" id="GO:0046872">
    <property type="term" value="F:metal ion binding"/>
    <property type="evidence" value="ECO:0007669"/>
    <property type="project" value="UniProtKB-KW"/>
</dbReference>
<comment type="cofactor">
    <cofactor evidence="1">
        <name>[4Fe-4S] cluster</name>
        <dbReference type="ChEBI" id="CHEBI:49883"/>
    </cofactor>
</comment>
<dbReference type="GO" id="GO:0060255">
    <property type="term" value="P:regulation of macromolecule metabolic process"/>
    <property type="evidence" value="ECO:0007669"/>
    <property type="project" value="UniProtKB-ARBA"/>
</dbReference>
<comment type="caution">
    <text evidence="11">The sequence shown here is derived from an EMBL/GenBank/DDBJ whole genome shotgun (WGS) entry which is preliminary data.</text>
</comment>
<dbReference type="GO" id="GO:0051539">
    <property type="term" value="F:4 iron, 4 sulfur cluster binding"/>
    <property type="evidence" value="ECO:0007669"/>
    <property type="project" value="UniProtKB-KW"/>
</dbReference>
<evidence type="ECO:0008006" key="13">
    <source>
        <dbReference type="Google" id="ProtNLM"/>
    </source>
</evidence>
<dbReference type="InParanoid" id="A0A151ZII4"/>
<evidence type="ECO:0000256" key="2">
    <source>
        <dbReference type="ARBA" id="ARBA00009815"/>
    </source>
</evidence>
<keyword evidence="5" id="KW-0479">Metal-binding</keyword>
<proteinExistence type="inferred from homology"/>
<evidence type="ECO:0000256" key="1">
    <source>
        <dbReference type="ARBA" id="ARBA00001966"/>
    </source>
</evidence>
<dbReference type="InterPro" id="IPR020612">
    <property type="entry name" value="Methylthiotransferase_CS"/>
</dbReference>
<keyword evidence="12" id="KW-1185">Reference proteome</keyword>
<dbReference type="GO" id="GO:0005829">
    <property type="term" value="C:cytosol"/>
    <property type="evidence" value="ECO:0007669"/>
    <property type="project" value="TreeGrafter"/>
</dbReference>
<dbReference type="GO" id="GO:0035597">
    <property type="term" value="F:tRNA-2-methylthio-N(6)-dimethylallyladenosine(37) synthase activity"/>
    <property type="evidence" value="ECO:0007669"/>
    <property type="project" value="TreeGrafter"/>
</dbReference>
<dbReference type="FunCoup" id="A0A151ZII4">
    <property type="interactions" value="528"/>
</dbReference>
<reference evidence="11 12" key="1">
    <citation type="submission" date="2015-12" db="EMBL/GenBank/DDBJ databases">
        <title>Dictyostelia acquired genes for synthesis and detection of signals that induce cell-type specialization by lateral gene transfer from prokaryotes.</title>
        <authorList>
            <person name="Gloeckner G."/>
            <person name="Schaap P."/>
        </authorList>
    </citation>
    <scope>NUCLEOTIDE SEQUENCE [LARGE SCALE GENOMIC DNA]</scope>
    <source>
        <strain evidence="11 12">TK</strain>
    </source>
</reference>
<dbReference type="InterPro" id="IPR038135">
    <property type="entry name" value="Methylthiotransferase_N_sf"/>
</dbReference>
<dbReference type="Gene3D" id="3.40.50.12160">
    <property type="entry name" value="Methylthiotransferase, N-terminal domain"/>
    <property type="match status" value="1"/>
</dbReference>
<dbReference type="HAMAP" id="MF_01864">
    <property type="entry name" value="tRNA_metthiotr_MiaB"/>
    <property type="match status" value="1"/>
</dbReference>
<dbReference type="InterPro" id="IPR006638">
    <property type="entry name" value="Elp3/MiaA/NifB-like_rSAM"/>
</dbReference>
<evidence type="ECO:0000313" key="11">
    <source>
        <dbReference type="EMBL" id="KYQ93709.1"/>
    </source>
</evidence>
<evidence type="ECO:0000256" key="4">
    <source>
        <dbReference type="ARBA" id="ARBA00022691"/>
    </source>
</evidence>
<dbReference type="SUPFAM" id="SSF102114">
    <property type="entry name" value="Radical SAM enzymes"/>
    <property type="match status" value="1"/>
</dbReference>
<dbReference type="GO" id="GO:0005739">
    <property type="term" value="C:mitochondrion"/>
    <property type="evidence" value="ECO:0007669"/>
    <property type="project" value="TreeGrafter"/>
</dbReference>
<evidence type="ECO:0000259" key="9">
    <source>
        <dbReference type="PROSITE" id="PS51449"/>
    </source>
</evidence>
<dbReference type="OMA" id="CEHFHIP"/>
<dbReference type="Proteomes" id="UP000076078">
    <property type="component" value="Unassembled WGS sequence"/>
</dbReference>
<dbReference type="GO" id="GO:0080090">
    <property type="term" value="P:regulation of primary metabolic process"/>
    <property type="evidence" value="ECO:0007669"/>
    <property type="project" value="UniProtKB-ARBA"/>
</dbReference>
<dbReference type="AlphaFoldDB" id="A0A151ZII4"/>
<sequence>MILQRSVCRNLNKFRNLYSFRQYSTIASTNENTLKIENIKNKLKDAPNLSEFIKLEQQKNTKIDEKDNGEVYIPPPYLRNSEITGEGRRVYVESYGCQMNFADTEVINSIMKSSGYQITDSDSNADVIFLNTCAIRENAESKIWGRLSELRAQKRKLKNGQLLVGVLGCMAERLKQKLLESEMKVDLVVGPDAYRSLPSLLSAIEDGEQQTAINVMLSADETYADIAPVRTSQNSVSAYVSIMRGCNNMCSYCIVPFTRGKERSRPVQSILEEVKQLSEQGYKEITLLGQNVNSYNYLEEEHHVENTEKRLPRDGFNTIYKSPKKGVTFTQLIDQVSLVDPEMRIRFTSPHPKDFPDDLLHLIKERPNICKSLHIPAQSGNSNVLKNMRRGYTRESYIELINTIRRVLPEATISSDFISGFCHETEEEHLDTLSLLEYVKFDHAFMFYYSLREKTHAHRTMKDDVPLDVKSKRLQQVVDTFYRVLKQNTHKEIGKKHLVLIDRISKRSDKHYIGRTDTNKKVIIPNHFKDSAEPINVGDYVLVEIEDGSEITLKGNPIMKSSIEHFQQYQHKKVMINEN</sequence>
<name>A0A151ZII4_TIELA</name>
<dbReference type="InterPro" id="IPR007197">
    <property type="entry name" value="rSAM"/>
</dbReference>
<evidence type="ECO:0000313" key="12">
    <source>
        <dbReference type="Proteomes" id="UP000076078"/>
    </source>
</evidence>
<dbReference type="EMBL" id="LODT01000025">
    <property type="protein sequence ID" value="KYQ93709.1"/>
    <property type="molecule type" value="Genomic_DNA"/>
</dbReference>
<dbReference type="SMART" id="SM00729">
    <property type="entry name" value="Elp3"/>
    <property type="match status" value="1"/>
</dbReference>
<keyword evidence="7" id="KW-0411">Iron-sulfur</keyword>
<feature type="domain" description="MTTase N-terminal" evidence="9">
    <location>
        <begin position="88"/>
        <end position="206"/>
    </location>
</feature>
<keyword evidence="4" id="KW-0949">S-adenosyl-L-methionine</keyword>
<dbReference type="SFLD" id="SFLDS00029">
    <property type="entry name" value="Radical_SAM"/>
    <property type="match status" value="1"/>
</dbReference>
<dbReference type="InterPro" id="IPR013848">
    <property type="entry name" value="Methylthiotransferase_N"/>
</dbReference>
<organism evidence="11 12">
    <name type="scientific">Tieghemostelium lacteum</name>
    <name type="common">Slime mold</name>
    <name type="synonym">Dictyostelium lacteum</name>
    <dbReference type="NCBI Taxonomy" id="361077"/>
    <lineage>
        <taxon>Eukaryota</taxon>
        <taxon>Amoebozoa</taxon>
        <taxon>Evosea</taxon>
        <taxon>Eumycetozoa</taxon>
        <taxon>Dictyostelia</taxon>
        <taxon>Dictyosteliales</taxon>
        <taxon>Raperosteliaceae</taxon>
        <taxon>Tieghemostelium</taxon>
    </lineage>
</organism>
<dbReference type="SFLD" id="SFLDG01061">
    <property type="entry name" value="methylthiotransferase"/>
    <property type="match status" value="1"/>
</dbReference>
<dbReference type="PROSITE" id="PS50926">
    <property type="entry name" value="TRAM"/>
    <property type="match status" value="1"/>
</dbReference>
<evidence type="ECO:0000256" key="3">
    <source>
        <dbReference type="ARBA" id="ARBA00022485"/>
    </source>
</evidence>
<dbReference type="PANTHER" id="PTHR43020:SF2">
    <property type="entry name" value="MITOCHONDRIAL TRNA METHYLTHIOTRANSFERASE CDK5RAP1"/>
    <property type="match status" value="1"/>
</dbReference>
<dbReference type="FunFam" id="3.80.30.20:FF:000003">
    <property type="entry name" value="CDK5 regulatory subunit-associated protein 1"/>
    <property type="match status" value="1"/>
</dbReference>
<evidence type="ECO:0000256" key="5">
    <source>
        <dbReference type="ARBA" id="ARBA00022723"/>
    </source>
</evidence>
<evidence type="ECO:0000256" key="6">
    <source>
        <dbReference type="ARBA" id="ARBA00023004"/>
    </source>
</evidence>
<dbReference type="InterPro" id="IPR002792">
    <property type="entry name" value="TRAM_dom"/>
</dbReference>
<dbReference type="PROSITE" id="PS01278">
    <property type="entry name" value="MTTASE_RADICAL"/>
    <property type="match status" value="1"/>
</dbReference>
<dbReference type="OrthoDB" id="190098at2759"/>
<evidence type="ECO:0000259" key="10">
    <source>
        <dbReference type="PROSITE" id="PS51918"/>
    </source>
</evidence>
<dbReference type="InterPro" id="IPR058240">
    <property type="entry name" value="rSAM_sf"/>
</dbReference>
<dbReference type="InterPro" id="IPR005839">
    <property type="entry name" value="Methylthiotransferase"/>
</dbReference>
<dbReference type="InterPro" id="IPR006463">
    <property type="entry name" value="MiaB_methiolase"/>
</dbReference>
<dbReference type="Pfam" id="PF01938">
    <property type="entry name" value="TRAM"/>
    <property type="match status" value="1"/>
</dbReference>
<dbReference type="STRING" id="361077.A0A151ZII4"/>
<dbReference type="InterPro" id="IPR023404">
    <property type="entry name" value="rSAM_horseshoe"/>
</dbReference>
<dbReference type="PROSITE" id="PS51449">
    <property type="entry name" value="MTTASE_N"/>
    <property type="match status" value="1"/>
</dbReference>
<protein>
    <recommendedName>
        <fullName evidence="13">CDK5 regulatory subunit-associated protein 1</fullName>
    </recommendedName>
</protein>
<comment type="similarity">
    <text evidence="2">Belongs to the methylthiotransferase family. MiaB subfamily.</text>
</comment>
<dbReference type="SFLD" id="SFLDF00413">
    <property type="entry name" value="CDK5RAP1"/>
    <property type="match status" value="1"/>
</dbReference>
<feature type="domain" description="TRAM" evidence="8">
    <location>
        <begin position="490"/>
        <end position="559"/>
    </location>
</feature>
<gene>
    <name evidence="11" type="ORF">DLAC_05096</name>
</gene>
<dbReference type="SFLD" id="SFLDF00273">
    <property type="entry name" value="(dimethylallyl)adenosine_tRNA"/>
    <property type="match status" value="1"/>
</dbReference>
<dbReference type="SFLD" id="SFLDG01082">
    <property type="entry name" value="B12-binding_domain_containing"/>
    <property type="match status" value="1"/>
</dbReference>